<dbReference type="EMBL" id="JBHUEY010000001">
    <property type="protein sequence ID" value="MFD1783712.1"/>
    <property type="molecule type" value="Genomic_DNA"/>
</dbReference>
<feature type="domain" description="Thiolase C-terminal" evidence="1">
    <location>
        <begin position="256"/>
        <end position="383"/>
    </location>
</feature>
<dbReference type="PANTHER" id="PTHR42870">
    <property type="entry name" value="ACETYL-COA C-ACETYLTRANSFERASE"/>
    <property type="match status" value="1"/>
</dbReference>
<dbReference type="Pfam" id="PF22691">
    <property type="entry name" value="Thiolase_C_1"/>
    <property type="match status" value="1"/>
</dbReference>
<gene>
    <name evidence="2" type="ORF">ACFSC0_09930</name>
</gene>
<protein>
    <submittedName>
        <fullName evidence="2">Thiolase domain-containing protein</fullName>
    </submittedName>
</protein>
<accession>A0ABW4N1I4</accession>
<evidence type="ECO:0000313" key="2">
    <source>
        <dbReference type="EMBL" id="MFD1783712.1"/>
    </source>
</evidence>
<keyword evidence="3" id="KW-1185">Reference proteome</keyword>
<evidence type="ECO:0000313" key="3">
    <source>
        <dbReference type="Proteomes" id="UP001597237"/>
    </source>
</evidence>
<dbReference type="SUPFAM" id="SSF53901">
    <property type="entry name" value="Thiolase-like"/>
    <property type="match status" value="2"/>
</dbReference>
<dbReference type="InterPro" id="IPR055140">
    <property type="entry name" value="Thiolase_C_2"/>
</dbReference>
<dbReference type="RefSeq" id="WP_377283097.1">
    <property type="nucleotide sequence ID" value="NZ_JBHRSI010000008.1"/>
</dbReference>
<dbReference type="NCBIfam" id="NF006010">
    <property type="entry name" value="PRK08142.1"/>
    <property type="match status" value="1"/>
</dbReference>
<dbReference type="InterPro" id="IPR002155">
    <property type="entry name" value="Thiolase"/>
</dbReference>
<dbReference type="Gene3D" id="3.40.47.10">
    <property type="match status" value="1"/>
</dbReference>
<proteinExistence type="predicted"/>
<dbReference type="PIRSF" id="PIRSF000429">
    <property type="entry name" value="Ac-CoA_Ac_transf"/>
    <property type="match status" value="1"/>
</dbReference>
<dbReference type="CDD" id="cd00829">
    <property type="entry name" value="SCP-x_thiolase"/>
    <property type="match status" value="1"/>
</dbReference>
<organism evidence="2 3">
    <name type="scientific">Phenylobacterium terrae</name>
    <dbReference type="NCBI Taxonomy" id="2665495"/>
    <lineage>
        <taxon>Bacteria</taxon>
        <taxon>Pseudomonadati</taxon>
        <taxon>Pseudomonadota</taxon>
        <taxon>Alphaproteobacteria</taxon>
        <taxon>Caulobacterales</taxon>
        <taxon>Caulobacteraceae</taxon>
        <taxon>Phenylobacterium</taxon>
    </lineage>
</organism>
<evidence type="ECO:0000259" key="1">
    <source>
        <dbReference type="Pfam" id="PF22691"/>
    </source>
</evidence>
<name>A0ABW4N1I4_9CAUL</name>
<dbReference type="PANTHER" id="PTHR42870:SF1">
    <property type="entry name" value="NON-SPECIFIC LIPID-TRANSFER PROTEIN-LIKE 2"/>
    <property type="match status" value="1"/>
</dbReference>
<comment type="caution">
    <text evidence="2">The sequence shown here is derived from an EMBL/GenBank/DDBJ whole genome shotgun (WGS) entry which is preliminary data.</text>
</comment>
<reference evidence="3" key="1">
    <citation type="journal article" date="2019" name="Int. J. Syst. Evol. Microbiol.">
        <title>The Global Catalogue of Microorganisms (GCM) 10K type strain sequencing project: providing services to taxonomists for standard genome sequencing and annotation.</title>
        <authorList>
            <consortium name="The Broad Institute Genomics Platform"/>
            <consortium name="The Broad Institute Genome Sequencing Center for Infectious Disease"/>
            <person name="Wu L."/>
            <person name="Ma J."/>
        </authorList>
    </citation>
    <scope>NUCLEOTIDE SEQUENCE [LARGE SCALE GENOMIC DNA]</scope>
    <source>
        <strain evidence="3">DFY28</strain>
    </source>
</reference>
<dbReference type="Proteomes" id="UP001597237">
    <property type="component" value="Unassembled WGS sequence"/>
</dbReference>
<dbReference type="InterPro" id="IPR016039">
    <property type="entry name" value="Thiolase-like"/>
</dbReference>
<sequence>MSIKGKAYIMGAFEHPLRDAPNHSTPQLHAECAKGALEDAGLTKDDIDGYFCAGDAPGFGGMSMIDYMGLKNVRHMDSTETGGSSYLIHVNHAAQAIAEGKCKVALITLAGRPRQAQGGRWGGGGGGGGLTDGPPENGFENIYGGSTHNTYGMCAMRHMYEYGTTSEQLAWIKVAASHHAQWNEHAMLRDVVTVEDVLNSPMIADPLHRLDCCVVSDGGGALIMTTPEIAKSLNRPKVKVIGAGEAPKGPKGGRDLDLTHSGAVWSGPIAFEEAGVKPSDIKYASIYDSFTITVLMQLEDLGFCEKGQGGKFVADGNLISGVGKLPFNTDGGGLCNNHPTNRGGITKVIEAVRQLRGEAHPKVQVPNCDLAIAHGTGGSLGTRHGSGTVIMEREA</sequence>